<keyword evidence="2" id="KW-1185">Reference proteome</keyword>
<dbReference type="EMBL" id="CM042887">
    <property type="protein sequence ID" value="KAI4331107.1"/>
    <property type="molecule type" value="Genomic_DNA"/>
</dbReference>
<proteinExistence type="predicted"/>
<sequence length="245" mass="27112">MAAHFTAVPEDLLLSHRLIPLNCSASLNSAAVPRGDNRMCFARQGLASQARFMRQAPSASVHQGTKDSSNVSVVPKFSRPCMEEQRIPPCARPVRPATGRCELAALDPPPKFARPIVRVSREGQANLRTKMLRPRVAQGAGWSPKMDVAESESNYILTVEIPGVRSKDVRVEVSDQILRVLGIRSTQATYRVSGYPDDSILSFHKTEITRGPYEVVWPLPTNANRDRVSAEVFRDGFLQIIVPKL</sequence>
<dbReference type="Proteomes" id="UP001057402">
    <property type="component" value="Chromosome 8"/>
</dbReference>
<protein>
    <submittedName>
        <fullName evidence="1">Uncharacterized protein</fullName>
    </submittedName>
</protein>
<gene>
    <name evidence="1" type="ORF">MLD38_029330</name>
</gene>
<evidence type="ECO:0000313" key="2">
    <source>
        <dbReference type="Proteomes" id="UP001057402"/>
    </source>
</evidence>
<evidence type="ECO:0000313" key="1">
    <source>
        <dbReference type="EMBL" id="KAI4331107.1"/>
    </source>
</evidence>
<name>A0ACB9N3E0_9MYRT</name>
<accession>A0ACB9N3E0</accession>
<reference evidence="2" key="1">
    <citation type="journal article" date="2023" name="Front. Plant Sci.">
        <title>Chromosomal-level genome assembly of Melastoma candidum provides insights into trichome evolution.</title>
        <authorList>
            <person name="Zhong Y."/>
            <person name="Wu W."/>
            <person name="Sun C."/>
            <person name="Zou P."/>
            <person name="Liu Y."/>
            <person name="Dai S."/>
            <person name="Zhou R."/>
        </authorList>
    </citation>
    <scope>NUCLEOTIDE SEQUENCE [LARGE SCALE GENOMIC DNA]</scope>
</reference>
<comment type="caution">
    <text evidence="1">The sequence shown here is derived from an EMBL/GenBank/DDBJ whole genome shotgun (WGS) entry which is preliminary data.</text>
</comment>
<organism evidence="1 2">
    <name type="scientific">Melastoma candidum</name>
    <dbReference type="NCBI Taxonomy" id="119954"/>
    <lineage>
        <taxon>Eukaryota</taxon>
        <taxon>Viridiplantae</taxon>
        <taxon>Streptophyta</taxon>
        <taxon>Embryophyta</taxon>
        <taxon>Tracheophyta</taxon>
        <taxon>Spermatophyta</taxon>
        <taxon>Magnoliopsida</taxon>
        <taxon>eudicotyledons</taxon>
        <taxon>Gunneridae</taxon>
        <taxon>Pentapetalae</taxon>
        <taxon>rosids</taxon>
        <taxon>malvids</taxon>
        <taxon>Myrtales</taxon>
        <taxon>Melastomataceae</taxon>
        <taxon>Melastomatoideae</taxon>
        <taxon>Melastomateae</taxon>
        <taxon>Melastoma</taxon>
    </lineage>
</organism>